<evidence type="ECO:0000256" key="1">
    <source>
        <dbReference type="ARBA" id="ARBA00009059"/>
    </source>
</evidence>
<feature type="binding site" evidence="11">
    <location>
        <position position="84"/>
    </location>
    <ligand>
        <name>S-adenosyl-L-methionine</name>
        <dbReference type="ChEBI" id="CHEBI:59789"/>
    </ligand>
</feature>
<dbReference type="Gene3D" id="3.40.50.150">
    <property type="entry name" value="Vaccinia Virus protein VP39"/>
    <property type="match status" value="1"/>
</dbReference>
<evidence type="ECO:0000256" key="8">
    <source>
        <dbReference type="ARBA" id="ARBA00047306"/>
    </source>
</evidence>
<dbReference type="InterPro" id="IPR029063">
    <property type="entry name" value="SAM-dependent_MTases_sf"/>
</dbReference>
<feature type="binding site" evidence="11">
    <location>
        <begin position="138"/>
        <end position="139"/>
    </location>
    <ligand>
        <name>S-adenosyl-L-methionine</name>
        <dbReference type="ChEBI" id="CHEBI:59789"/>
    </ligand>
</feature>
<evidence type="ECO:0000313" key="14">
    <source>
        <dbReference type="RefSeq" id="XP_033531593.1"/>
    </source>
</evidence>
<dbReference type="CDD" id="cd02440">
    <property type="entry name" value="AdoMet_MTases"/>
    <property type="match status" value="1"/>
</dbReference>
<dbReference type="PANTHER" id="PTHR12753">
    <property type="entry name" value="AD-003 - RELATED"/>
    <property type="match status" value="1"/>
</dbReference>
<dbReference type="AlphaFoldDB" id="A0A6G1FW92"/>
<dbReference type="InterPro" id="IPR008576">
    <property type="entry name" value="MeTrfase_NTM1"/>
</dbReference>
<protein>
    <recommendedName>
        <fullName evidence="6">Alpha N-terminal protein methyltransferase 1</fullName>
        <ecNumber evidence="5">2.1.1.244</ecNumber>
    </recommendedName>
    <alternativeName>
        <fullName evidence="7">X-Pro-Lys N-terminal protein methyltransferase 1</fullName>
    </alternativeName>
</protein>
<dbReference type="PANTHER" id="PTHR12753:SF0">
    <property type="entry name" value="ALPHA N-TERMINAL PROTEIN METHYLTRANSFERASE 1"/>
    <property type="match status" value="1"/>
</dbReference>
<keyword evidence="2" id="KW-0489">Methyltransferase</keyword>
<dbReference type="GO" id="GO:0071885">
    <property type="term" value="F:N-terminal protein N-methyltransferase activity"/>
    <property type="evidence" value="ECO:0007669"/>
    <property type="project" value="UniProtKB-EC"/>
</dbReference>
<dbReference type="Pfam" id="PF05891">
    <property type="entry name" value="Methyltransf_PK"/>
    <property type="match status" value="1"/>
</dbReference>
<comment type="catalytic activity">
    <reaction evidence="9">
        <text>N-terminal L-prolyl-L-prolyl-L-lysyl-[protein] + 2 S-adenosyl-L-methionine = N-terminal N,N-dimethyl-L-prolyl-L-prolyl-L-lysyl-[protein] + 2 S-adenosyl-L-homocysteine + 2 H(+)</text>
        <dbReference type="Rhea" id="RHEA:54736"/>
        <dbReference type="Rhea" id="RHEA-COMP:13787"/>
        <dbReference type="Rhea" id="RHEA-COMP:13974"/>
        <dbReference type="ChEBI" id="CHEBI:15378"/>
        <dbReference type="ChEBI" id="CHEBI:57856"/>
        <dbReference type="ChEBI" id="CHEBI:59789"/>
        <dbReference type="ChEBI" id="CHEBI:138059"/>
        <dbReference type="ChEBI" id="CHEBI:138318"/>
        <dbReference type="EC" id="2.1.1.244"/>
    </reaction>
</comment>
<evidence type="ECO:0000256" key="4">
    <source>
        <dbReference type="ARBA" id="ARBA00022691"/>
    </source>
</evidence>
<evidence type="ECO:0000313" key="13">
    <source>
        <dbReference type="Proteomes" id="UP000504638"/>
    </source>
</evidence>
<reference evidence="14" key="3">
    <citation type="submission" date="2025-04" db="UniProtKB">
        <authorList>
            <consortium name="RefSeq"/>
        </authorList>
    </citation>
    <scope>IDENTIFICATION</scope>
    <source>
        <strain evidence="14">CBS 781.70</strain>
    </source>
</reference>
<organism evidence="12">
    <name type="scientific">Eremomyces bilateralis CBS 781.70</name>
    <dbReference type="NCBI Taxonomy" id="1392243"/>
    <lineage>
        <taxon>Eukaryota</taxon>
        <taxon>Fungi</taxon>
        <taxon>Dikarya</taxon>
        <taxon>Ascomycota</taxon>
        <taxon>Pezizomycotina</taxon>
        <taxon>Dothideomycetes</taxon>
        <taxon>Dothideomycetes incertae sedis</taxon>
        <taxon>Eremomycetales</taxon>
        <taxon>Eremomycetaceae</taxon>
        <taxon>Eremomyces</taxon>
    </lineage>
</organism>
<name>A0A6G1FW92_9PEZI</name>
<comment type="catalytic activity">
    <reaction evidence="10">
        <text>N-terminal L-alanyl-L-prolyl-L-lysyl-[protein] + 3 S-adenosyl-L-methionine = N-terminal N,N,N-trimethyl-L-alanyl-L-prolyl-L-lysyl-[protein] + 3 S-adenosyl-L-homocysteine + 3 H(+)</text>
        <dbReference type="Rhea" id="RHEA:54712"/>
        <dbReference type="Rhea" id="RHEA-COMP:13785"/>
        <dbReference type="Rhea" id="RHEA-COMP:13971"/>
        <dbReference type="ChEBI" id="CHEBI:15378"/>
        <dbReference type="ChEBI" id="CHEBI:57856"/>
        <dbReference type="ChEBI" id="CHEBI:59789"/>
        <dbReference type="ChEBI" id="CHEBI:138057"/>
        <dbReference type="ChEBI" id="CHEBI:138315"/>
        <dbReference type="EC" id="2.1.1.244"/>
    </reaction>
</comment>
<comment type="catalytic activity">
    <reaction evidence="8">
        <text>N-terminal L-seryl-L-prolyl-L-lysyl-[protein] + 3 S-adenosyl-L-methionine = N-terminal N,N,N-trimethyl-L-seryl-L-prolyl-L-lysyl-[protein] + 3 S-adenosyl-L-homocysteine + 3 H(+)</text>
        <dbReference type="Rhea" id="RHEA:54724"/>
        <dbReference type="Rhea" id="RHEA-COMP:13789"/>
        <dbReference type="Rhea" id="RHEA-COMP:13973"/>
        <dbReference type="ChEBI" id="CHEBI:15378"/>
        <dbReference type="ChEBI" id="CHEBI:57856"/>
        <dbReference type="ChEBI" id="CHEBI:59789"/>
        <dbReference type="ChEBI" id="CHEBI:138061"/>
        <dbReference type="ChEBI" id="CHEBI:138317"/>
        <dbReference type="EC" id="2.1.1.244"/>
    </reaction>
</comment>
<dbReference type="GeneID" id="54417224"/>
<dbReference type="SUPFAM" id="SSF53335">
    <property type="entry name" value="S-adenosyl-L-methionine-dependent methyltransferases"/>
    <property type="match status" value="1"/>
</dbReference>
<evidence type="ECO:0000256" key="2">
    <source>
        <dbReference type="ARBA" id="ARBA00022603"/>
    </source>
</evidence>
<comment type="similarity">
    <text evidence="1">Belongs to the methyltransferase superfamily. NTM1 family.</text>
</comment>
<keyword evidence="13" id="KW-1185">Reference proteome</keyword>
<keyword evidence="4 11" id="KW-0949">S-adenosyl-L-methionine</keyword>
<reference evidence="12 14" key="1">
    <citation type="submission" date="2020-01" db="EMBL/GenBank/DDBJ databases">
        <authorList>
            <consortium name="DOE Joint Genome Institute"/>
            <person name="Haridas S."/>
            <person name="Albert R."/>
            <person name="Binder M."/>
            <person name="Bloem J."/>
            <person name="Labutti K."/>
            <person name="Salamov A."/>
            <person name="Andreopoulos B."/>
            <person name="Baker S.E."/>
            <person name="Barry K."/>
            <person name="Bills G."/>
            <person name="Bluhm B.H."/>
            <person name="Cannon C."/>
            <person name="Castanera R."/>
            <person name="Culley D.E."/>
            <person name="Daum C."/>
            <person name="Ezra D."/>
            <person name="Gonzalez J.B."/>
            <person name="Henrissat B."/>
            <person name="Kuo A."/>
            <person name="Liang C."/>
            <person name="Lipzen A."/>
            <person name="Lutzoni F."/>
            <person name="Magnuson J."/>
            <person name="Mondo S."/>
            <person name="Nolan M."/>
            <person name="Ohm R."/>
            <person name="Pangilinan J."/>
            <person name="Park H.-J."/>
            <person name="Ramirez L."/>
            <person name="Alfaro M."/>
            <person name="Sun H."/>
            <person name="Tritt A."/>
            <person name="Yoshinaga Y."/>
            <person name="Zwiers L.-H."/>
            <person name="Turgeon B.G."/>
            <person name="Goodwin S.B."/>
            <person name="Spatafora J.W."/>
            <person name="Crous P.W."/>
            <person name="Grigoriev I.V."/>
        </authorList>
    </citation>
    <scope>NUCLEOTIDE SEQUENCE</scope>
    <source>
        <strain evidence="12 14">CBS 781.70</strain>
    </source>
</reference>
<dbReference type="GO" id="GO:0032259">
    <property type="term" value="P:methylation"/>
    <property type="evidence" value="ECO:0007669"/>
    <property type="project" value="UniProtKB-KW"/>
</dbReference>
<evidence type="ECO:0000256" key="6">
    <source>
        <dbReference type="ARBA" id="ARBA00039449"/>
    </source>
</evidence>
<evidence type="ECO:0000256" key="10">
    <source>
        <dbReference type="ARBA" id="ARBA00048167"/>
    </source>
</evidence>
<evidence type="ECO:0000256" key="5">
    <source>
        <dbReference type="ARBA" id="ARBA00039112"/>
    </source>
</evidence>
<evidence type="ECO:0000256" key="11">
    <source>
        <dbReference type="PIRSR" id="PIRSR016958-1"/>
    </source>
</evidence>
<feature type="binding site" evidence="11">
    <location>
        <position position="155"/>
    </location>
    <ligand>
        <name>S-adenosyl-L-methionine</name>
        <dbReference type="ChEBI" id="CHEBI:59789"/>
    </ligand>
</feature>
<feature type="binding site" evidence="11">
    <location>
        <position position="89"/>
    </location>
    <ligand>
        <name>S-adenosyl-L-methionine</name>
        <dbReference type="ChEBI" id="CHEBI:59789"/>
    </ligand>
</feature>
<dbReference type="RefSeq" id="XP_033531593.1">
    <property type="nucleotide sequence ID" value="XM_033676654.1"/>
</dbReference>
<evidence type="ECO:0000256" key="7">
    <source>
        <dbReference type="ARBA" id="ARBA00043129"/>
    </source>
</evidence>
<evidence type="ECO:0000256" key="3">
    <source>
        <dbReference type="ARBA" id="ARBA00022679"/>
    </source>
</evidence>
<gene>
    <name evidence="12 14" type="ORF">P152DRAFT_402462</name>
</gene>
<dbReference type="EMBL" id="ML975169">
    <property type="protein sequence ID" value="KAF1809962.1"/>
    <property type="molecule type" value="Genomic_DNA"/>
</dbReference>
<reference evidence="14" key="2">
    <citation type="submission" date="2020-04" db="EMBL/GenBank/DDBJ databases">
        <authorList>
            <consortium name="NCBI Genome Project"/>
        </authorList>
    </citation>
    <scope>NUCLEOTIDE SEQUENCE</scope>
    <source>
        <strain evidence="14">CBS 781.70</strain>
    </source>
</reference>
<keyword evidence="3" id="KW-0808">Transferase</keyword>
<dbReference type="Proteomes" id="UP000504638">
    <property type="component" value="Unplaced"/>
</dbReference>
<proteinExistence type="inferred from homology"/>
<dbReference type="EC" id="2.1.1.244" evidence="5"/>
<dbReference type="PIRSF" id="PIRSF016958">
    <property type="entry name" value="DUF858_MeTrfase_lik"/>
    <property type="match status" value="1"/>
</dbReference>
<evidence type="ECO:0000256" key="9">
    <source>
        <dbReference type="ARBA" id="ARBA00047885"/>
    </source>
</evidence>
<dbReference type="GO" id="GO:0005737">
    <property type="term" value="C:cytoplasm"/>
    <property type="evidence" value="ECO:0007669"/>
    <property type="project" value="TreeGrafter"/>
</dbReference>
<accession>A0A6G1FW92</accession>
<sequence length="261" mass="29042">MKRKRQENVDHQISKPNALAYWASVSADDDGVLGGFPEVSPIDIAGSRAFLTELMLGKPPTSNQEIASNDPGDEILFDRVVDCGAGIGRVTRNLLSQVARTVDIVEPVKELTDVVTASDSFKDLRDAGRIGDVFNVGLQDWVPPEGRRYDLVWTQWCLGQLTDKEVVRYLKKLTGSQAGDGYLTRNSGKGWLVVKENIITPQADGKEQDRFDKVDSSVTRTEGKFNKLFRQAGLEVVQEEKQSGLPEGLFPVMMWALMRVW</sequence>
<evidence type="ECO:0000313" key="12">
    <source>
        <dbReference type="EMBL" id="KAF1809962.1"/>
    </source>
</evidence>
<dbReference type="OrthoDB" id="1298661at2759"/>